<protein>
    <submittedName>
        <fullName evidence="10">Pimeloyl-CoA dehydrogenase large subunit</fullName>
    </submittedName>
</protein>
<dbReference type="FunFam" id="2.40.110.10:FF:000011">
    <property type="entry name" value="Acyl-CoA dehydrogenase FadE34"/>
    <property type="match status" value="1"/>
</dbReference>
<dbReference type="PANTHER" id="PTHR43292">
    <property type="entry name" value="ACYL-COA DEHYDROGENASE"/>
    <property type="match status" value="1"/>
</dbReference>
<dbReference type="GO" id="GO:0016627">
    <property type="term" value="F:oxidoreductase activity, acting on the CH-CH group of donors"/>
    <property type="evidence" value="ECO:0007669"/>
    <property type="project" value="InterPro"/>
</dbReference>
<name>A0A6I4TFZ7_9SPHN</name>
<feature type="domain" description="Acyl-CoA dehydrogenase/oxidase C-terminal" evidence="7">
    <location>
        <begin position="231"/>
        <end position="395"/>
    </location>
</feature>
<dbReference type="Gene3D" id="1.20.140.10">
    <property type="entry name" value="Butyryl-CoA Dehydrogenase, subunit A, domain 3"/>
    <property type="match status" value="1"/>
</dbReference>
<evidence type="ECO:0000313" key="11">
    <source>
        <dbReference type="Proteomes" id="UP000432727"/>
    </source>
</evidence>
<dbReference type="Pfam" id="PF00441">
    <property type="entry name" value="Acyl-CoA_dh_1"/>
    <property type="match status" value="1"/>
</dbReference>
<accession>A0A6I4TFZ7</accession>
<dbReference type="InterPro" id="IPR009075">
    <property type="entry name" value="AcylCo_DH/oxidase_C"/>
</dbReference>
<evidence type="ECO:0000259" key="9">
    <source>
        <dbReference type="Pfam" id="PF02771"/>
    </source>
</evidence>
<evidence type="ECO:0000256" key="3">
    <source>
        <dbReference type="ARBA" id="ARBA00022630"/>
    </source>
</evidence>
<evidence type="ECO:0000313" key="10">
    <source>
        <dbReference type="EMBL" id="MXO94814.1"/>
    </source>
</evidence>
<evidence type="ECO:0000256" key="2">
    <source>
        <dbReference type="ARBA" id="ARBA00009347"/>
    </source>
</evidence>
<feature type="domain" description="Acyl-CoA dehydrogenase/oxidase N-terminal" evidence="9">
    <location>
        <begin position="6"/>
        <end position="120"/>
    </location>
</feature>
<dbReference type="Gene3D" id="2.40.110.10">
    <property type="entry name" value="Butyryl-CoA Dehydrogenase, subunit A, domain 2"/>
    <property type="match status" value="1"/>
</dbReference>
<dbReference type="AlphaFoldDB" id="A0A6I4TFZ7"/>
<dbReference type="InterPro" id="IPR037069">
    <property type="entry name" value="AcylCoA_DH/ox_N_sf"/>
</dbReference>
<evidence type="ECO:0000259" key="8">
    <source>
        <dbReference type="Pfam" id="PF02770"/>
    </source>
</evidence>
<organism evidence="10 11">
    <name type="scientific">Qipengyuania aquimaris</name>
    <dbReference type="NCBI Taxonomy" id="255984"/>
    <lineage>
        <taxon>Bacteria</taxon>
        <taxon>Pseudomonadati</taxon>
        <taxon>Pseudomonadota</taxon>
        <taxon>Alphaproteobacteria</taxon>
        <taxon>Sphingomonadales</taxon>
        <taxon>Erythrobacteraceae</taxon>
        <taxon>Qipengyuania</taxon>
    </lineage>
</organism>
<sequence>MNLEFTAEELAFRDEVRSFIEENYPKHLGDAGMREDMSPEDMVAWHKILGEKGWSVPSWPEQYGGTGWTPTQRYIWLEENARVNAFMPLPFGVSMVGPVIYTFGSEEQKERHLPGIRSGDVWWCQGYSEPGAGSDLASLKTTAVRDGDHYVINGQKTWTTLAQYADWGFFLCRTDPDAAKPQEGISFILIDMKTPGVEVRPIKLIDGGYEVNETWLTDVRVPVENLVGEENKGWTYAKFLLAHERSGIAGVARSKRAVEKLREIAGKELLDGEPLIEDLDFARKVSQLEIDLAALEITELRTLAGEQAGKGPGPESSILKIKGTEIQQRLTELTLEAVGNYGAPMYGQIEDAGSNQYPIGPDYAQHSAATYFNMRKTSIYGGSNEIQRNIITKMILGL</sequence>
<evidence type="ECO:0000256" key="4">
    <source>
        <dbReference type="ARBA" id="ARBA00022827"/>
    </source>
</evidence>
<evidence type="ECO:0000259" key="7">
    <source>
        <dbReference type="Pfam" id="PF00441"/>
    </source>
</evidence>
<evidence type="ECO:0000256" key="5">
    <source>
        <dbReference type="ARBA" id="ARBA00023002"/>
    </source>
</evidence>
<dbReference type="InterPro" id="IPR009100">
    <property type="entry name" value="AcylCoA_DH/oxidase_NM_dom_sf"/>
</dbReference>
<keyword evidence="3 6" id="KW-0285">Flavoprotein</keyword>
<dbReference type="RefSeq" id="WP_160594196.1">
    <property type="nucleotide sequence ID" value="NZ_JAIUZK010000002.1"/>
</dbReference>
<dbReference type="InterPro" id="IPR046373">
    <property type="entry name" value="Acyl-CoA_Oxase/DH_mid-dom_sf"/>
</dbReference>
<keyword evidence="11" id="KW-1185">Reference proteome</keyword>
<gene>
    <name evidence="10" type="ORF">GRI34_00090</name>
</gene>
<dbReference type="GO" id="GO:0050660">
    <property type="term" value="F:flavin adenine dinucleotide binding"/>
    <property type="evidence" value="ECO:0007669"/>
    <property type="project" value="InterPro"/>
</dbReference>
<dbReference type="InterPro" id="IPR036250">
    <property type="entry name" value="AcylCo_DH-like_C"/>
</dbReference>
<dbReference type="SUPFAM" id="SSF56645">
    <property type="entry name" value="Acyl-CoA dehydrogenase NM domain-like"/>
    <property type="match status" value="1"/>
</dbReference>
<comment type="similarity">
    <text evidence="2 6">Belongs to the acyl-CoA dehydrogenase family.</text>
</comment>
<dbReference type="SUPFAM" id="SSF47203">
    <property type="entry name" value="Acyl-CoA dehydrogenase C-terminal domain-like"/>
    <property type="match status" value="1"/>
</dbReference>
<dbReference type="EMBL" id="WTYI01000001">
    <property type="protein sequence ID" value="MXO94814.1"/>
    <property type="molecule type" value="Genomic_DNA"/>
</dbReference>
<dbReference type="OrthoDB" id="9780544at2"/>
<keyword evidence="4 6" id="KW-0274">FAD</keyword>
<dbReference type="PANTHER" id="PTHR43292:SF3">
    <property type="entry name" value="ACYL-COA DEHYDROGENASE FADE29"/>
    <property type="match status" value="1"/>
</dbReference>
<proteinExistence type="inferred from homology"/>
<comment type="caution">
    <text evidence="10">The sequence shown here is derived from an EMBL/GenBank/DDBJ whole genome shotgun (WGS) entry which is preliminary data.</text>
</comment>
<reference evidence="10 11" key="1">
    <citation type="submission" date="2019-12" db="EMBL/GenBank/DDBJ databases">
        <title>Genomic-based taxomic classification of the family Erythrobacteraceae.</title>
        <authorList>
            <person name="Xu L."/>
        </authorList>
    </citation>
    <scope>NUCLEOTIDE SEQUENCE [LARGE SCALE GENOMIC DNA]</scope>
    <source>
        <strain evidence="10 11">JCM 12189</strain>
    </source>
</reference>
<dbReference type="Pfam" id="PF02770">
    <property type="entry name" value="Acyl-CoA_dh_M"/>
    <property type="match status" value="1"/>
</dbReference>
<keyword evidence="5 6" id="KW-0560">Oxidoreductase</keyword>
<dbReference type="Pfam" id="PF02771">
    <property type="entry name" value="Acyl-CoA_dh_N"/>
    <property type="match status" value="1"/>
</dbReference>
<feature type="domain" description="Acyl-CoA oxidase/dehydrogenase middle" evidence="8">
    <location>
        <begin position="124"/>
        <end position="203"/>
    </location>
</feature>
<evidence type="ECO:0000256" key="1">
    <source>
        <dbReference type="ARBA" id="ARBA00001974"/>
    </source>
</evidence>
<evidence type="ECO:0000256" key="6">
    <source>
        <dbReference type="RuleBase" id="RU362125"/>
    </source>
</evidence>
<dbReference type="InterPro" id="IPR006091">
    <property type="entry name" value="Acyl-CoA_Oxase/DH_mid-dom"/>
</dbReference>
<dbReference type="InterPro" id="IPR052161">
    <property type="entry name" value="Mycobact_Acyl-CoA_DH"/>
</dbReference>
<comment type="cofactor">
    <cofactor evidence="1 6">
        <name>FAD</name>
        <dbReference type="ChEBI" id="CHEBI:57692"/>
    </cofactor>
</comment>
<dbReference type="GO" id="GO:0005886">
    <property type="term" value="C:plasma membrane"/>
    <property type="evidence" value="ECO:0007669"/>
    <property type="project" value="TreeGrafter"/>
</dbReference>
<dbReference type="Gene3D" id="1.10.540.10">
    <property type="entry name" value="Acyl-CoA dehydrogenase/oxidase, N-terminal domain"/>
    <property type="match status" value="1"/>
</dbReference>
<dbReference type="InterPro" id="IPR013786">
    <property type="entry name" value="AcylCoA_DH/ox_N"/>
</dbReference>
<dbReference type="Proteomes" id="UP000432727">
    <property type="component" value="Unassembled WGS sequence"/>
</dbReference>